<reference evidence="1" key="1">
    <citation type="journal article" date="2014" name="Front. Microbiol.">
        <title>High frequency of phylogenetically diverse reductive dehalogenase-homologous genes in deep subseafloor sedimentary metagenomes.</title>
        <authorList>
            <person name="Kawai M."/>
            <person name="Futagami T."/>
            <person name="Toyoda A."/>
            <person name="Takaki Y."/>
            <person name="Nishi S."/>
            <person name="Hori S."/>
            <person name="Arai W."/>
            <person name="Tsubouchi T."/>
            <person name="Morono Y."/>
            <person name="Uchiyama I."/>
            <person name="Ito T."/>
            <person name="Fujiyama A."/>
            <person name="Inagaki F."/>
            <person name="Takami H."/>
        </authorList>
    </citation>
    <scope>NUCLEOTIDE SEQUENCE</scope>
    <source>
        <strain evidence="1">Expedition CK06-06</strain>
    </source>
</reference>
<dbReference type="Gene3D" id="3.40.50.170">
    <property type="entry name" value="Formyl transferase, N-terminal domain"/>
    <property type="match status" value="1"/>
</dbReference>
<sequence length="49" mass="5956">FPINLDDSVEELEEKIHKVEHKIYPEAVKYFCEDRLEIDGRRVKILNRK</sequence>
<dbReference type="AlphaFoldDB" id="X1IA57"/>
<proteinExistence type="predicted"/>
<dbReference type="SUPFAM" id="SSF53328">
    <property type="entry name" value="Formyltransferase"/>
    <property type="match status" value="1"/>
</dbReference>
<name>X1IA57_9ZZZZ</name>
<evidence type="ECO:0008006" key="2">
    <source>
        <dbReference type="Google" id="ProtNLM"/>
    </source>
</evidence>
<comment type="caution">
    <text evidence="1">The sequence shown here is derived from an EMBL/GenBank/DDBJ whole genome shotgun (WGS) entry which is preliminary data.</text>
</comment>
<organism evidence="1">
    <name type="scientific">marine sediment metagenome</name>
    <dbReference type="NCBI Taxonomy" id="412755"/>
    <lineage>
        <taxon>unclassified sequences</taxon>
        <taxon>metagenomes</taxon>
        <taxon>ecological metagenomes</taxon>
    </lineage>
</organism>
<accession>X1IA57</accession>
<gene>
    <name evidence="1" type="ORF">S03H2_44829</name>
</gene>
<protein>
    <recommendedName>
        <fullName evidence="2">Phosphoribosylglycinamide formyltransferase</fullName>
    </recommendedName>
</protein>
<evidence type="ECO:0000313" key="1">
    <source>
        <dbReference type="EMBL" id="GAH66170.1"/>
    </source>
</evidence>
<feature type="non-terminal residue" evidence="1">
    <location>
        <position position="1"/>
    </location>
</feature>
<dbReference type="EMBL" id="BARU01028053">
    <property type="protein sequence ID" value="GAH66170.1"/>
    <property type="molecule type" value="Genomic_DNA"/>
</dbReference>
<dbReference type="InterPro" id="IPR036477">
    <property type="entry name" value="Formyl_transf_N_sf"/>
</dbReference>